<accession>A0A9P8CRB3</accession>
<reference evidence="2" key="1">
    <citation type="journal article" date="2021" name="IMA Fungus">
        <title>Genomic characterization of three marine fungi, including Emericellopsis atlantica sp. nov. with signatures of a generalist lifestyle and marine biomass degradation.</title>
        <authorList>
            <person name="Hagestad O.C."/>
            <person name="Hou L."/>
            <person name="Andersen J.H."/>
            <person name="Hansen E.H."/>
            <person name="Altermark B."/>
            <person name="Li C."/>
            <person name="Kuhnert E."/>
            <person name="Cox R.J."/>
            <person name="Crous P.W."/>
            <person name="Spatafora J.W."/>
            <person name="Lail K."/>
            <person name="Amirebrahimi M."/>
            <person name="Lipzen A."/>
            <person name="Pangilinan J."/>
            <person name="Andreopoulos W."/>
            <person name="Hayes R.D."/>
            <person name="Ng V."/>
            <person name="Grigoriev I.V."/>
            <person name="Jackson S.A."/>
            <person name="Sutton T.D.S."/>
            <person name="Dobson A.D.W."/>
            <person name="Rama T."/>
        </authorList>
    </citation>
    <scope>NUCLEOTIDE SEQUENCE</scope>
    <source>
        <strain evidence="2">TS7</strain>
    </source>
</reference>
<feature type="compositionally biased region" description="Polar residues" evidence="1">
    <location>
        <begin position="409"/>
        <end position="432"/>
    </location>
</feature>
<feature type="region of interest" description="Disordered" evidence="1">
    <location>
        <begin position="1"/>
        <end position="98"/>
    </location>
</feature>
<evidence type="ECO:0000313" key="2">
    <source>
        <dbReference type="EMBL" id="KAG9256152.1"/>
    </source>
</evidence>
<feature type="compositionally biased region" description="Low complexity" evidence="1">
    <location>
        <begin position="301"/>
        <end position="317"/>
    </location>
</feature>
<sequence>MSQVKNLRAMFENKGDDPNPPDRGRSPAGFSSHRGSNASESPRPLSTVRTNFVAIEKHGRIGLRRDHSFETSPSGRAASNEADNESATSAPTEDVGRANRKLFLKEAIPESPQSLSIDAKVMVLDKKDGDAVASQATSGTRKAANWVSSTPVDSGDEATTSQRHGQSAKESALTSGEAPPSEERPVAQEQTQPARTADKTQKGPKVAANSGAKPPPRASRPAAEKQPVTAPGRAQSRTSVAAPSHAKTASSSGAKAVSSSGTQKPAPIRINKVSESGFVKPKPKSPTKPLNLPSSLMAPTASSVSKGAAASSKRSGGLDPGTTSGRPASRVSANGPGGGRTIRKQPSSIHGLRPSVGPPPKQPSSNAATAHREKQVDEGFLARMMRPTQSSSSKTNEKAPPTPPRRSGQRQVQSSTTNSPRRSNGIKKTSVTTATARSPSLSSSKRPSLDPAVEAESSSVEVLPGASEVTSGMKDNDSSSQAGLEERAPSENEASGSEQQIPALKSDEQLDAVESSAGPQKADEKVRTPSPEAPLTEGVLPDQSEQVRYADADDTAVSVQPDGSAASVRLPQQQEDTASSDETEVSIQALEEGEVSNIPSAIRPESQAGDGANESATPSFLPTADQPSSQTMAENHPVLEE</sequence>
<feature type="compositionally biased region" description="Polar residues" evidence="1">
    <location>
        <begin position="134"/>
        <end position="174"/>
    </location>
</feature>
<evidence type="ECO:0000256" key="1">
    <source>
        <dbReference type="SAM" id="MobiDB-lite"/>
    </source>
</evidence>
<proteinExistence type="predicted"/>
<feature type="compositionally biased region" description="Polar residues" evidence="1">
    <location>
        <begin position="614"/>
        <end position="633"/>
    </location>
</feature>
<dbReference type="AlphaFoldDB" id="A0A9P8CRB3"/>
<feature type="compositionally biased region" description="Low complexity" evidence="1">
    <location>
        <begin position="433"/>
        <end position="446"/>
    </location>
</feature>
<feature type="compositionally biased region" description="Low complexity" evidence="1">
    <location>
        <begin position="244"/>
        <end position="262"/>
    </location>
</feature>
<organism evidence="2 3">
    <name type="scientific">Emericellopsis atlantica</name>
    <dbReference type="NCBI Taxonomy" id="2614577"/>
    <lineage>
        <taxon>Eukaryota</taxon>
        <taxon>Fungi</taxon>
        <taxon>Dikarya</taxon>
        <taxon>Ascomycota</taxon>
        <taxon>Pezizomycotina</taxon>
        <taxon>Sordariomycetes</taxon>
        <taxon>Hypocreomycetidae</taxon>
        <taxon>Hypocreales</taxon>
        <taxon>Bionectriaceae</taxon>
        <taxon>Emericellopsis</taxon>
    </lineage>
</organism>
<gene>
    <name evidence="2" type="ORF">F5Z01DRAFT_651253</name>
</gene>
<keyword evidence="3" id="KW-1185">Reference proteome</keyword>
<dbReference type="RefSeq" id="XP_046120076.1">
    <property type="nucleotide sequence ID" value="XM_046263213.1"/>
</dbReference>
<evidence type="ECO:0000313" key="3">
    <source>
        <dbReference type="Proteomes" id="UP000887229"/>
    </source>
</evidence>
<dbReference type="Proteomes" id="UP000887229">
    <property type="component" value="Unassembled WGS sequence"/>
</dbReference>
<comment type="caution">
    <text evidence="2">The sequence shown here is derived from an EMBL/GenBank/DDBJ whole genome shotgun (WGS) entry which is preliminary data.</text>
</comment>
<dbReference type="GeneID" id="70294116"/>
<dbReference type="EMBL" id="MU251249">
    <property type="protein sequence ID" value="KAG9256152.1"/>
    <property type="molecule type" value="Genomic_DNA"/>
</dbReference>
<feature type="compositionally biased region" description="Basic and acidic residues" evidence="1">
    <location>
        <begin position="55"/>
        <end position="69"/>
    </location>
</feature>
<dbReference type="OrthoDB" id="3600083at2759"/>
<feature type="compositionally biased region" description="Basic and acidic residues" evidence="1">
    <location>
        <begin position="11"/>
        <end position="25"/>
    </location>
</feature>
<feature type="region of interest" description="Disordered" evidence="1">
    <location>
        <begin position="128"/>
        <end position="641"/>
    </location>
</feature>
<name>A0A9P8CRB3_9HYPO</name>
<protein>
    <submittedName>
        <fullName evidence="2">Uncharacterized protein</fullName>
    </submittedName>
</protein>